<dbReference type="InterPro" id="IPR003538">
    <property type="entry name" value="TonB"/>
</dbReference>
<organism evidence="12 13">
    <name type="scientific">Helicobacter jaachi</name>
    <dbReference type="NCBI Taxonomy" id="1677920"/>
    <lineage>
        <taxon>Bacteria</taxon>
        <taxon>Pseudomonadati</taxon>
        <taxon>Campylobacterota</taxon>
        <taxon>Epsilonproteobacteria</taxon>
        <taxon>Campylobacterales</taxon>
        <taxon>Helicobacteraceae</taxon>
        <taxon>Helicobacter</taxon>
    </lineage>
</organism>
<evidence type="ECO:0000256" key="3">
    <source>
        <dbReference type="ARBA" id="ARBA00022448"/>
    </source>
</evidence>
<dbReference type="GO" id="GO:0055085">
    <property type="term" value="P:transmembrane transport"/>
    <property type="evidence" value="ECO:0007669"/>
    <property type="project" value="InterPro"/>
</dbReference>
<dbReference type="SUPFAM" id="SSF74653">
    <property type="entry name" value="TolA/TonB C-terminal domain"/>
    <property type="match status" value="1"/>
</dbReference>
<keyword evidence="7" id="KW-0653">Protein transport</keyword>
<dbReference type="InterPro" id="IPR051045">
    <property type="entry name" value="TonB-dependent_transducer"/>
</dbReference>
<dbReference type="PANTHER" id="PTHR33446">
    <property type="entry name" value="PROTEIN TONB-RELATED"/>
    <property type="match status" value="1"/>
</dbReference>
<dbReference type="Proteomes" id="UP000029733">
    <property type="component" value="Unassembled WGS sequence"/>
</dbReference>
<keyword evidence="5" id="KW-0997">Cell inner membrane</keyword>
<evidence type="ECO:0000256" key="7">
    <source>
        <dbReference type="ARBA" id="ARBA00022927"/>
    </source>
</evidence>
<dbReference type="Gene3D" id="3.30.1150.10">
    <property type="match status" value="1"/>
</dbReference>
<evidence type="ECO:0000313" key="12">
    <source>
        <dbReference type="EMBL" id="TLD97883.1"/>
    </source>
</evidence>
<accession>A0A4U8TDE3</accession>
<dbReference type="GO" id="GO:0015031">
    <property type="term" value="P:protein transport"/>
    <property type="evidence" value="ECO:0007669"/>
    <property type="project" value="UniProtKB-KW"/>
</dbReference>
<dbReference type="Pfam" id="PF03544">
    <property type="entry name" value="TonB_C"/>
    <property type="match status" value="1"/>
</dbReference>
<dbReference type="PRINTS" id="PR01374">
    <property type="entry name" value="TONBPROTEIN"/>
</dbReference>
<comment type="subcellular location">
    <subcellularLocation>
        <location evidence="1">Cell inner membrane</location>
        <topology evidence="1">Single-pass membrane protein</topology>
        <orientation evidence="1">Periplasmic side</orientation>
    </subcellularLocation>
</comment>
<dbReference type="GO" id="GO:0098797">
    <property type="term" value="C:plasma membrane protein complex"/>
    <property type="evidence" value="ECO:0007669"/>
    <property type="project" value="TreeGrafter"/>
</dbReference>
<gene>
    <name evidence="12" type="ORF">LS71_002900</name>
</gene>
<dbReference type="GO" id="GO:0031992">
    <property type="term" value="F:energy transducer activity"/>
    <property type="evidence" value="ECO:0007669"/>
    <property type="project" value="InterPro"/>
</dbReference>
<dbReference type="STRING" id="1677920.LS71_08750"/>
<dbReference type="OrthoDB" id="5334999at2"/>
<dbReference type="PROSITE" id="PS52015">
    <property type="entry name" value="TONB_CTD"/>
    <property type="match status" value="1"/>
</dbReference>
<keyword evidence="8" id="KW-1133">Transmembrane helix</keyword>
<dbReference type="EMBL" id="JRPR02000001">
    <property type="protein sequence ID" value="TLD97883.1"/>
    <property type="molecule type" value="Genomic_DNA"/>
</dbReference>
<dbReference type="InterPro" id="IPR037682">
    <property type="entry name" value="TonB_C"/>
</dbReference>
<comment type="caution">
    <text evidence="12">The sequence shown here is derived from an EMBL/GenBank/DDBJ whole genome shotgun (WGS) entry which is preliminary data.</text>
</comment>
<dbReference type="InterPro" id="IPR006260">
    <property type="entry name" value="TonB/TolA_C"/>
</dbReference>
<comment type="similarity">
    <text evidence="2">Belongs to the TonB family.</text>
</comment>
<dbReference type="GO" id="GO:0015891">
    <property type="term" value="P:siderophore transport"/>
    <property type="evidence" value="ECO:0007669"/>
    <property type="project" value="InterPro"/>
</dbReference>
<keyword evidence="6" id="KW-0812">Transmembrane</keyword>
<evidence type="ECO:0000256" key="6">
    <source>
        <dbReference type="ARBA" id="ARBA00022692"/>
    </source>
</evidence>
<evidence type="ECO:0000313" key="13">
    <source>
        <dbReference type="Proteomes" id="UP000029733"/>
    </source>
</evidence>
<reference evidence="12 13" key="1">
    <citation type="journal article" date="2014" name="Genome Announc.">
        <title>Draft genome sequences of eight enterohepatic helicobacter species isolated from both laboratory and wild rodents.</title>
        <authorList>
            <person name="Sheh A."/>
            <person name="Shen Z."/>
            <person name="Fox J.G."/>
        </authorList>
    </citation>
    <scope>NUCLEOTIDE SEQUENCE [LARGE SCALE GENOMIC DNA]</scope>
    <source>
        <strain evidence="12 13">MIT 09-6949</strain>
    </source>
</reference>
<keyword evidence="13" id="KW-1185">Reference proteome</keyword>
<name>A0A4U8TDE3_9HELI</name>
<evidence type="ECO:0000256" key="9">
    <source>
        <dbReference type="ARBA" id="ARBA00023136"/>
    </source>
</evidence>
<evidence type="ECO:0000256" key="4">
    <source>
        <dbReference type="ARBA" id="ARBA00022475"/>
    </source>
</evidence>
<feature type="compositionally biased region" description="Basic and acidic residues" evidence="10">
    <location>
        <begin position="84"/>
        <end position="97"/>
    </location>
</feature>
<keyword evidence="3" id="KW-0813">Transport</keyword>
<feature type="domain" description="TonB C-terminal" evidence="11">
    <location>
        <begin position="131"/>
        <end position="222"/>
    </location>
</feature>
<evidence type="ECO:0000256" key="2">
    <source>
        <dbReference type="ARBA" id="ARBA00006555"/>
    </source>
</evidence>
<feature type="region of interest" description="Disordered" evidence="10">
    <location>
        <begin position="58"/>
        <end position="115"/>
    </location>
</feature>
<sequence length="222" mass="25239">MISQSKSPFFTPNRIGFSLSLIAHLAFALMFYDYFHNIDVQQNGDEITSIALATFQTPSNEPVVEPPKPQPIVKPKKKHHRKEIVKEHGKLAKKEEEVVPPTPTPQAKPDEKVEEGEMIQTLSYRNGEEDEVFAKIKRAIERRNKYPNMAKKRGLEGEVIVEFIIYKDGKVSNIRIVKPCPHESFNTAAINAVRKAQGDFPSLDVTTKIELPIVYELKMSKL</sequence>
<dbReference type="GO" id="GO:0030288">
    <property type="term" value="C:outer membrane-bounded periplasmic space"/>
    <property type="evidence" value="ECO:0007669"/>
    <property type="project" value="InterPro"/>
</dbReference>
<evidence type="ECO:0000259" key="11">
    <source>
        <dbReference type="PROSITE" id="PS52015"/>
    </source>
</evidence>
<dbReference type="PANTHER" id="PTHR33446:SF2">
    <property type="entry name" value="PROTEIN TONB"/>
    <property type="match status" value="1"/>
</dbReference>
<feature type="compositionally biased region" description="Basic residues" evidence="10">
    <location>
        <begin position="74"/>
        <end position="83"/>
    </location>
</feature>
<evidence type="ECO:0000256" key="1">
    <source>
        <dbReference type="ARBA" id="ARBA00004383"/>
    </source>
</evidence>
<dbReference type="AlphaFoldDB" id="A0A4U8TDE3"/>
<dbReference type="NCBIfam" id="TIGR01352">
    <property type="entry name" value="tonB_Cterm"/>
    <property type="match status" value="1"/>
</dbReference>
<evidence type="ECO:0000256" key="10">
    <source>
        <dbReference type="SAM" id="MobiDB-lite"/>
    </source>
</evidence>
<keyword evidence="9" id="KW-0472">Membrane</keyword>
<evidence type="ECO:0000256" key="8">
    <source>
        <dbReference type="ARBA" id="ARBA00022989"/>
    </source>
</evidence>
<keyword evidence="4" id="KW-1003">Cell membrane</keyword>
<protein>
    <submittedName>
        <fullName evidence="12">Energy transducer TonB</fullName>
    </submittedName>
</protein>
<evidence type="ECO:0000256" key="5">
    <source>
        <dbReference type="ARBA" id="ARBA00022519"/>
    </source>
</evidence>
<proteinExistence type="inferred from homology"/>